<dbReference type="Pfam" id="PF06812">
    <property type="entry name" value="ImpA_N"/>
    <property type="match status" value="1"/>
</dbReference>
<evidence type="ECO:0000259" key="2">
    <source>
        <dbReference type="Pfam" id="PF06812"/>
    </source>
</evidence>
<dbReference type="InterPro" id="IPR021069">
    <property type="entry name" value="ImpA_C"/>
</dbReference>
<keyword evidence="1" id="KW-0472">Membrane</keyword>
<feature type="transmembrane region" description="Helical" evidence="1">
    <location>
        <begin position="230"/>
        <end position="251"/>
    </location>
</feature>
<dbReference type="Proteomes" id="UP000040841">
    <property type="component" value="Unassembled WGS sequence"/>
</dbReference>
<reference evidence="4 5" key="1">
    <citation type="submission" date="2015-03" db="EMBL/GenBank/DDBJ databases">
        <authorList>
            <consortium name="Pathogen Informatics"/>
            <person name="Murphy D."/>
        </authorList>
    </citation>
    <scope>NUCLEOTIDE SEQUENCE [LARGE SCALE GENOMIC DNA]</scope>
    <source>
        <strain evidence="4 5">FE82747</strain>
    </source>
</reference>
<dbReference type="EMBL" id="CQBM01000011">
    <property type="protein sequence ID" value="CNI50830.1"/>
    <property type="molecule type" value="Genomic_DNA"/>
</dbReference>
<feature type="domain" description="ImpA C-terminal" evidence="3">
    <location>
        <begin position="298"/>
        <end position="441"/>
    </location>
</feature>
<organism evidence="4 5">
    <name type="scientific">Yersinia mollaretii</name>
    <dbReference type="NCBI Taxonomy" id="33060"/>
    <lineage>
        <taxon>Bacteria</taxon>
        <taxon>Pseudomonadati</taxon>
        <taxon>Pseudomonadota</taxon>
        <taxon>Gammaproteobacteria</taxon>
        <taxon>Enterobacterales</taxon>
        <taxon>Yersiniaceae</taxon>
        <taxon>Yersinia</taxon>
    </lineage>
</organism>
<dbReference type="PANTHER" id="PTHR37024:SF5">
    <property type="entry name" value="IMPA N-TERMINAL DOMAIN-CONTAINING PROTEIN"/>
    <property type="match status" value="1"/>
</dbReference>
<proteinExistence type="predicted"/>
<dbReference type="PANTHER" id="PTHR37024">
    <property type="entry name" value="TYPE VI SECRETION SYSTEM DUF2094 AND IMPA-RELATED DOMAIN PROTEIN"/>
    <property type="match status" value="1"/>
</dbReference>
<comment type="caution">
    <text evidence="4">The sequence shown here is derived from an EMBL/GenBank/DDBJ whole genome shotgun (WGS) entry which is preliminary data.</text>
</comment>
<evidence type="ECO:0000313" key="5">
    <source>
        <dbReference type="Proteomes" id="UP000040841"/>
    </source>
</evidence>
<gene>
    <name evidence="4" type="ORF">ERS008502_03474</name>
</gene>
<dbReference type="RefSeq" id="WP_049679103.1">
    <property type="nucleotide sequence ID" value="NZ_CABMMJ010000011.1"/>
</dbReference>
<protein>
    <submittedName>
        <fullName evidence="4">ImpA domain-containing protein</fullName>
    </submittedName>
</protein>
<evidence type="ECO:0000259" key="3">
    <source>
        <dbReference type="Pfam" id="PF12486"/>
    </source>
</evidence>
<keyword evidence="1" id="KW-1133">Transmembrane helix</keyword>
<evidence type="ECO:0000256" key="1">
    <source>
        <dbReference type="SAM" id="Phobius"/>
    </source>
</evidence>
<accession>A0AA36PKE0</accession>
<feature type="domain" description="ImpA N-terminal" evidence="2">
    <location>
        <begin position="15"/>
        <end position="116"/>
    </location>
</feature>
<dbReference type="Pfam" id="PF12486">
    <property type="entry name" value="VasL"/>
    <property type="match status" value="1"/>
</dbReference>
<keyword evidence="1" id="KW-0812">Transmembrane</keyword>
<dbReference type="InterPro" id="IPR010657">
    <property type="entry name" value="ImpA_N"/>
</dbReference>
<evidence type="ECO:0000313" key="4">
    <source>
        <dbReference type="EMBL" id="CNI50830.1"/>
    </source>
</evidence>
<dbReference type="AlphaFoldDB" id="A0AA36PKE0"/>
<name>A0AA36PKE0_YERMO</name>
<sequence length="464" mass="52411">MKNTINLAALKMNCHDPRYSKNFLLLSSELNKLNSSHNVNLDWPALENRCHQLFQQYGYDLQSGVWFCLINTKQHGWQGLAQAIDLLAEALGPTGARCWPPINAVHQRQGILEWFNTHVGSLIYILPEGIEYIPLIQRVEGAMALLCQQAHLLQARTQDPLNNLRYFLQVRGRSMNHGSVMAPRLPETPRTQSENLAASVRAAPDTTEVLLPSVGLKTPAGWWWQYMPSALVGMLIGIFLTLATAGGYYYYHSQSLTNQLTAPITALRQYHSFTATAWPAATSSQWQKEQSSIIDDIKQQLNWLSELPPQFPWIQGEQMARQLNRIYPDNSASELWQRRMQEKTGSALPLDRWLKLNSDIDRLEQRLLMSEKNRNQFMTISELKTAVYQLRQDLHNGGLPAEAMLGKLEQHIAAGEAISPALIKQTEQSLSALIAKYVALQFCISPDVLDPACSVQATEQKLKN</sequence>